<dbReference type="Pfam" id="PF10934">
    <property type="entry name" value="Sheath_initiator"/>
    <property type="match status" value="1"/>
</dbReference>
<gene>
    <name evidence="1" type="ORF">ET33_21300</name>
</gene>
<dbReference type="RefSeq" id="WP_036690229.1">
    <property type="nucleotide sequence ID" value="NZ_JNVM01000031.1"/>
</dbReference>
<evidence type="ECO:0000313" key="1">
    <source>
        <dbReference type="EMBL" id="KEQ22883.1"/>
    </source>
</evidence>
<dbReference type="eggNOG" id="ENOG5032YGD">
    <property type="taxonomic scope" value="Bacteria"/>
</dbReference>
<proteinExistence type="predicted"/>
<comment type="caution">
    <text evidence="1">The sequence shown here is derived from an EMBL/GenBank/DDBJ whole genome shotgun (WGS) entry which is preliminary data.</text>
</comment>
<dbReference type="SUPFAM" id="SSF160719">
    <property type="entry name" value="gpW/gp25-like"/>
    <property type="match status" value="1"/>
</dbReference>
<evidence type="ECO:0000313" key="2">
    <source>
        <dbReference type="Proteomes" id="UP000028123"/>
    </source>
</evidence>
<dbReference type="InterPro" id="IPR020288">
    <property type="entry name" value="Sheath_initiator"/>
</dbReference>
<organism evidence="1 2">
    <name type="scientific">Paenibacillus tyrfis</name>
    <dbReference type="NCBI Taxonomy" id="1501230"/>
    <lineage>
        <taxon>Bacteria</taxon>
        <taxon>Bacillati</taxon>
        <taxon>Bacillota</taxon>
        <taxon>Bacilli</taxon>
        <taxon>Bacillales</taxon>
        <taxon>Paenibacillaceae</taxon>
        <taxon>Paenibacillus</taxon>
    </lineage>
</organism>
<reference evidence="1 2" key="1">
    <citation type="submission" date="2014-06" db="EMBL/GenBank/DDBJ databases">
        <title>Draft genome sequence of Paenibacillus sp. MSt1.</title>
        <authorList>
            <person name="Aw Y.K."/>
            <person name="Ong K.S."/>
            <person name="Gan H.M."/>
            <person name="Lee S.M."/>
        </authorList>
    </citation>
    <scope>NUCLEOTIDE SEQUENCE [LARGE SCALE GENOMIC DNA]</scope>
    <source>
        <strain evidence="1 2">MSt1</strain>
    </source>
</reference>
<dbReference type="AlphaFoldDB" id="A0A081NWR0"/>
<dbReference type="Proteomes" id="UP000028123">
    <property type="component" value="Unassembled WGS sequence"/>
</dbReference>
<accession>A0A081NWR0</accession>
<dbReference type="OrthoDB" id="2088193at2"/>
<dbReference type="Gene3D" id="3.10.450.40">
    <property type="match status" value="1"/>
</dbReference>
<keyword evidence="2" id="KW-1185">Reference proteome</keyword>
<protein>
    <submittedName>
        <fullName evidence="1">Uncharacterized protein</fullName>
    </submittedName>
</protein>
<name>A0A081NWR0_9BACL</name>
<dbReference type="EMBL" id="JNVM01000031">
    <property type="protein sequence ID" value="KEQ22883.1"/>
    <property type="molecule type" value="Genomic_DNA"/>
</dbReference>
<sequence>MQSPKLINGDLVFENYELVMVEEVEELAQCCEIVLGTNRGEWFLNPSMGIDFKKVTGKHISLEAAKQQIREGLRQESRISSVDEIIVRPDDKRRTCDVSFVAYSTDGERINMGVIPGVG</sequence>